<organism evidence="4 5">
    <name type="scientific">Curvularia kusanoi</name>
    <name type="common">Cochliobolus kusanoi</name>
    <dbReference type="NCBI Taxonomy" id="90978"/>
    <lineage>
        <taxon>Eukaryota</taxon>
        <taxon>Fungi</taxon>
        <taxon>Dikarya</taxon>
        <taxon>Ascomycota</taxon>
        <taxon>Pezizomycotina</taxon>
        <taxon>Dothideomycetes</taxon>
        <taxon>Pleosporomycetidae</taxon>
        <taxon>Pleosporales</taxon>
        <taxon>Pleosporineae</taxon>
        <taxon>Pleosporaceae</taxon>
        <taxon>Curvularia</taxon>
    </lineage>
</organism>
<feature type="compositionally biased region" description="Polar residues" evidence="1">
    <location>
        <begin position="293"/>
        <end position="305"/>
    </location>
</feature>
<dbReference type="Proteomes" id="UP000801428">
    <property type="component" value="Unassembled WGS sequence"/>
</dbReference>
<proteinExistence type="predicted"/>
<feature type="transmembrane region" description="Helical" evidence="2">
    <location>
        <begin position="98"/>
        <end position="119"/>
    </location>
</feature>
<feature type="transmembrane region" description="Helical" evidence="2">
    <location>
        <begin position="20"/>
        <end position="42"/>
    </location>
</feature>
<protein>
    <recommendedName>
        <fullName evidence="3">Rhodopsin domain-containing protein</fullName>
    </recommendedName>
</protein>
<keyword evidence="2" id="KW-0812">Transmembrane</keyword>
<comment type="caution">
    <text evidence="4">The sequence shown here is derived from an EMBL/GenBank/DDBJ whole genome shotgun (WGS) entry which is preliminary data.</text>
</comment>
<dbReference type="PANTHER" id="PTHR39614:SF2">
    <property type="entry name" value="INTEGRAL MEMBRANE PROTEIN"/>
    <property type="match status" value="1"/>
</dbReference>
<feature type="transmembrane region" description="Helical" evidence="2">
    <location>
        <begin position="131"/>
        <end position="154"/>
    </location>
</feature>
<evidence type="ECO:0000313" key="5">
    <source>
        <dbReference type="Proteomes" id="UP000801428"/>
    </source>
</evidence>
<evidence type="ECO:0000259" key="3">
    <source>
        <dbReference type="Pfam" id="PF20684"/>
    </source>
</evidence>
<accession>A0A9P4T6N9</accession>
<feature type="transmembrane region" description="Helical" evidence="2">
    <location>
        <begin position="174"/>
        <end position="196"/>
    </location>
</feature>
<keyword evidence="2" id="KW-1133">Transmembrane helix</keyword>
<gene>
    <name evidence="4" type="ORF">E8E13_004469</name>
</gene>
<name>A0A9P4T6N9_CURKU</name>
<evidence type="ECO:0000256" key="1">
    <source>
        <dbReference type="SAM" id="MobiDB-lite"/>
    </source>
</evidence>
<dbReference type="AlphaFoldDB" id="A0A9P4T6N9"/>
<dbReference type="PANTHER" id="PTHR39614">
    <property type="entry name" value="INTEGRAL MEMBRANE PROTEIN"/>
    <property type="match status" value="1"/>
</dbReference>
<keyword evidence="5" id="KW-1185">Reference proteome</keyword>
<dbReference type="EMBL" id="SWKU01000032">
    <property type="protein sequence ID" value="KAF2995580.1"/>
    <property type="molecule type" value="Genomic_DNA"/>
</dbReference>
<dbReference type="OrthoDB" id="3918601at2759"/>
<reference evidence="4" key="1">
    <citation type="submission" date="2019-04" db="EMBL/GenBank/DDBJ databases">
        <title>Sequencing of skin fungus with MAO and IRED activity.</title>
        <authorList>
            <person name="Marsaioli A.J."/>
            <person name="Bonatto J.M.C."/>
            <person name="Reis Junior O."/>
        </authorList>
    </citation>
    <scope>NUCLEOTIDE SEQUENCE</scope>
    <source>
        <strain evidence="4">30M1</strain>
    </source>
</reference>
<feature type="transmembrane region" description="Helical" evidence="2">
    <location>
        <begin position="208"/>
        <end position="231"/>
    </location>
</feature>
<dbReference type="InterPro" id="IPR049326">
    <property type="entry name" value="Rhodopsin_dom_fungi"/>
</dbReference>
<evidence type="ECO:0000256" key="2">
    <source>
        <dbReference type="SAM" id="Phobius"/>
    </source>
</evidence>
<feature type="compositionally biased region" description="Polar residues" evidence="1">
    <location>
        <begin position="345"/>
        <end position="354"/>
    </location>
</feature>
<dbReference type="Pfam" id="PF20684">
    <property type="entry name" value="Fung_rhodopsin"/>
    <property type="match status" value="1"/>
</dbReference>
<sequence length="420" mass="47187">MASDVIPAPFQITDNDKRGLIVVTAGCTLAFVWVCFIIRVWLRSQVREWRSDDYFLGAATFLDTIQTGVIVHLVNLGLGGPQEDISAEVLKDIGKQGFASQIFYILTLWTTKTSILLLYMRLSPSGAHRIASWTMLASSAVWALLAIVLISVPCNPAQFYTSRAGECTDMWPKWQAITALDIVTEGLIFAIAVQLVWTLHMRWKAKFLVVFAFSARLPVILIAAIRLYYFHQAIADTNVTYASSFYLVANQWQMSYAIISLTITGMGPFLRPFNKDLMTSYIAKRYARNGNVIESNSHGTQSSYHMSRLDRDENTNTNRLAPVKMRKRSDSRNQSKRSSPEPGQVSPTSQTSIIRSAEPPTFRPQHEGVRHDAEVWAGQRTSSVRDADDVFRHLSDETRLVITRKTELKVESDSASQAPL</sequence>
<evidence type="ECO:0000313" key="4">
    <source>
        <dbReference type="EMBL" id="KAF2995580.1"/>
    </source>
</evidence>
<feature type="transmembrane region" description="Helical" evidence="2">
    <location>
        <begin position="251"/>
        <end position="270"/>
    </location>
</feature>
<feature type="region of interest" description="Disordered" evidence="1">
    <location>
        <begin position="293"/>
        <end position="368"/>
    </location>
</feature>
<feature type="transmembrane region" description="Helical" evidence="2">
    <location>
        <begin position="54"/>
        <end position="78"/>
    </location>
</feature>
<keyword evidence="2" id="KW-0472">Membrane</keyword>
<feature type="domain" description="Rhodopsin" evidence="3">
    <location>
        <begin position="38"/>
        <end position="269"/>
    </location>
</feature>